<gene>
    <name evidence="1" type="ORF">E2C01_060521</name>
</gene>
<proteinExistence type="predicted"/>
<accession>A0A5B7HCB6</accession>
<dbReference type="Proteomes" id="UP000324222">
    <property type="component" value="Unassembled WGS sequence"/>
</dbReference>
<dbReference type="EMBL" id="VSRR010024667">
    <property type="protein sequence ID" value="MPC66374.1"/>
    <property type="molecule type" value="Genomic_DNA"/>
</dbReference>
<protein>
    <submittedName>
        <fullName evidence="1">Uncharacterized protein</fullName>
    </submittedName>
</protein>
<comment type="caution">
    <text evidence="1">The sequence shown here is derived from an EMBL/GenBank/DDBJ whole genome shotgun (WGS) entry which is preliminary data.</text>
</comment>
<sequence>MITLLPTPLLLTFKQVNGSAASKSAIKIKQASKDVNHYFYINLRQYINLQGDRARWGRKNLFLINTSQQDGHRSRVEIMGGEKADIPGSSDGIL</sequence>
<dbReference type="AlphaFoldDB" id="A0A5B7HCB6"/>
<name>A0A5B7HCB6_PORTR</name>
<organism evidence="1 2">
    <name type="scientific">Portunus trituberculatus</name>
    <name type="common">Swimming crab</name>
    <name type="synonym">Neptunus trituberculatus</name>
    <dbReference type="NCBI Taxonomy" id="210409"/>
    <lineage>
        <taxon>Eukaryota</taxon>
        <taxon>Metazoa</taxon>
        <taxon>Ecdysozoa</taxon>
        <taxon>Arthropoda</taxon>
        <taxon>Crustacea</taxon>
        <taxon>Multicrustacea</taxon>
        <taxon>Malacostraca</taxon>
        <taxon>Eumalacostraca</taxon>
        <taxon>Eucarida</taxon>
        <taxon>Decapoda</taxon>
        <taxon>Pleocyemata</taxon>
        <taxon>Brachyura</taxon>
        <taxon>Eubrachyura</taxon>
        <taxon>Portunoidea</taxon>
        <taxon>Portunidae</taxon>
        <taxon>Portuninae</taxon>
        <taxon>Portunus</taxon>
    </lineage>
</organism>
<keyword evidence="2" id="KW-1185">Reference proteome</keyword>
<reference evidence="1 2" key="1">
    <citation type="submission" date="2019-05" db="EMBL/GenBank/DDBJ databases">
        <title>Another draft genome of Portunus trituberculatus and its Hox gene families provides insights of decapod evolution.</title>
        <authorList>
            <person name="Jeong J.-H."/>
            <person name="Song I."/>
            <person name="Kim S."/>
            <person name="Choi T."/>
            <person name="Kim D."/>
            <person name="Ryu S."/>
            <person name="Kim W."/>
        </authorList>
    </citation>
    <scope>NUCLEOTIDE SEQUENCE [LARGE SCALE GENOMIC DNA]</scope>
    <source>
        <tissue evidence="1">Muscle</tissue>
    </source>
</reference>
<evidence type="ECO:0000313" key="2">
    <source>
        <dbReference type="Proteomes" id="UP000324222"/>
    </source>
</evidence>
<evidence type="ECO:0000313" key="1">
    <source>
        <dbReference type="EMBL" id="MPC66374.1"/>
    </source>
</evidence>